<dbReference type="GO" id="GO:0030145">
    <property type="term" value="F:manganese ion binding"/>
    <property type="evidence" value="ECO:0007669"/>
    <property type="project" value="InterPro"/>
</dbReference>
<evidence type="ECO:0000256" key="15">
    <source>
        <dbReference type="ARBA" id="ARBA00023254"/>
    </source>
</evidence>
<proteinExistence type="inferred from homology"/>
<keyword evidence="11 16" id="KW-0269">Exonuclease</keyword>
<feature type="domain" description="Mre11 DNA-binding" evidence="18">
    <location>
        <begin position="318"/>
        <end position="500"/>
    </location>
</feature>
<dbReference type="Pfam" id="PF00149">
    <property type="entry name" value="Metallophos"/>
    <property type="match status" value="1"/>
</dbReference>
<evidence type="ECO:0000256" key="8">
    <source>
        <dbReference type="ARBA" id="ARBA00022759"/>
    </source>
</evidence>
<reference evidence="19" key="1">
    <citation type="submission" date="2022-11" db="EMBL/GenBank/DDBJ databases">
        <title>Genome Sequence of Cubamyces cubensis.</title>
        <authorList>
            <person name="Buettner E."/>
        </authorList>
    </citation>
    <scope>NUCLEOTIDE SEQUENCE</scope>
    <source>
        <strain evidence="19">MPL-01</strain>
    </source>
</reference>
<keyword evidence="15 16" id="KW-0469">Meiosis</keyword>
<evidence type="ECO:0000256" key="11">
    <source>
        <dbReference type="ARBA" id="ARBA00022839"/>
    </source>
</evidence>
<evidence type="ECO:0000256" key="14">
    <source>
        <dbReference type="ARBA" id="ARBA00023242"/>
    </source>
</evidence>
<dbReference type="EMBL" id="JAPEVG010000033">
    <property type="protein sequence ID" value="KAJ8494712.1"/>
    <property type="molecule type" value="Genomic_DNA"/>
</dbReference>
<keyword evidence="9 16" id="KW-0227">DNA damage</keyword>
<keyword evidence="20" id="KW-1185">Reference proteome</keyword>
<dbReference type="GO" id="GO:0097552">
    <property type="term" value="P:mitochondrial double-strand break repair via homologous recombination"/>
    <property type="evidence" value="ECO:0007669"/>
    <property type="project" value="TreeGrafter"/>
</dbReference>
<keyword evidence="12 16" id="KW-0234">DNA repair</keyword>
<dbReference type="SUPFAM" id="SSF56300">
    <property type="entry name" value="Metallo-dependent phosphatases"/>
    <property type="match status" value="1"/>
</dbReference>
<dbReference type="Pfam" id="PF04152">
    <property type="entry name" value="Mre11_DNA_bind"/>
    <property type="match status" value="1"/>
</dbReference>
<protein>
    <recommendedName>
        <fullName evidence="18">Mre11 DNA-binding domain-containing protein</fullName>
    </recommendedName>
</protein>
<evidence type="ECO:0000256" key="17">
    <source>
        <dbReference type="SAM" id="MobiDB-lite"/>
    </source>
</evidence>
<dbReference type="CDD" id="cd00840">
    <property type="entry name" value="MPP_Mre11_N"/>
    <property type="match status" value="1"/>
</dbReference>
<dbReference type="GO" id="GO:0008296">
    <property type="term" value="F:3'-5'-DNA exonuclease activity"/>
    <property type="evidence" value="ECO:0007669"/>
    <property type="project" value="InterPro"/>
</dbReference>
<keyword evidence="13 16" id="KW-0464">Manganese</keyword>
<keyword evidence="10 16" id="KW-0378">Hydrolase</keyword>
<dbReference type="InterPro" id="IPR007281">
    <property type="entry name" value="Mre11_DNA-bd"/>
</dbReference>
<evidence type="ECO:0000256" key="2">
    <source>
        <dbReference type="ARBA" id="ARBA00004123"/>
    </source>
</evidence>
<dbReference type="AlphaFoldDB" id="A0AAD7U0P9"/>
<dbReference type="GO" id="GO:0007095">
    <property type="term" value="P:mitotic G2 DNA damage checkpoint signaling"/>
    <property type="evidence" value="ECO:0007669"/>
    <property type="project" value="TreeGrafter"/>
</dbReference>
<dbReference type="Gene3D" id="3.60.21.10">
    <property type="match status" value="1"/>
</dbReference>
<dbReference type="InterPro" id="IPR004843">
    <property type="entry name" value="Calcineurin-like_PHP"/>
</dbReference>
<evidence type="ECO:0000256" key="1">
    <source>
        <dbReference type="ARBA" id="ARBA00001936"/>
    </source>
</evidence>
<dbReference type="GO" id="GO:0006303">
    <property type="term" value="P:double-strand break repair via nonhomologous end joining"/>
    <property type="evidence" value="ECO:0007669"/>
    <property type="project" value="TreeGrafter"/>
</dbReference>
<name>A0AAD7U0P9_9APHY</name>
<dbReference type="FunFam" id="3.60.21.10:FF:000011">
    <property type="entry name" value="Double-strand break repair protein"/>
    <property type="match status" value="1"/>
</dbReference>
<gene>
    <name evidence="19" type="ORF">ONZ51_g2186</name>
</gene>
<evidence type="ECO:0000256" key="7">
    <source>
        <dbReference type="ARBA" id="ARBA00022723"/>
    </source>
</evidence>
<comment type="subcellular location">
    <subcellularLocation>
        <location evidence="3">Chromosome</location>
    </subcellularLocation>
    <subcellularLocation>
        <location evidence="2">Nucleus</location>
    </subcellularLocation>
</comment>
<dbReference type="PANTHER" id="PTHR10139:SF1">
    <property type="entry name" value="DOUBLE-STRAND BREAK REPAIR PROTEIN MRE11"/>
    <property type="match status" value="1"/>
</dbReference>
<dbReference type="NCBIfam" id="TIGR00583">
    <property type="entry name" value="mre11"/>
    <property type="match status" value="1"/>
</dbReference>
<keyword evidence="14 16" id="KW-0539">Nucleus</keyword>
<dbReference type="GO" id="GO:0000723">
    <property type="term" value="P:telomere maintenance"/>
    <property type="evidence" value="ECO:0007669"/>
    <property type="project" value="TreeGrafter"/>
</dbReference>
<evidence type="ECO:0000313" key="20">
    <source>
        <dbReference type="Proteomes" id="UP001215151"/>
    </source>
</evidence>
<dbReference type="PANTHER" id="PTHR10139">
    <property type="entry name" value="DOUBLE-STRAND BREAK REPAIR PROTEIN MRE11"/>
    <property type="match status" value="1"/>
</dbReference>
<evidence type="ECO:0000256" key="12">
    <source>
        <dbReference type="ARBA" id="ARBA00023204"/>
    </source>
</evidence>
<keyword evidence="6 16" id="KW-0540">Nuclease</keyword>
<feature type="region of interest" description="Disordered" evidence="17">
    <location>
        <begin position="544"/>
        <end position="705"/>
    </location>
</feature>
<evidence type="ECO:0000256" key="16">
    <source>
        <dbReference type="RuleBase" id="RU003447"/>
    </source>
</evidence>
<accession>A0AAD7U0P9</accession>
<evidence type="ECO:0000256" key="4">
    <source>
        <dbReference type="ARBA" id="ARBA00009028"/>
    </source>
</evidence>
<dbReference type="GO" id="GO:0000724">
    <property type="term" value="P:double-strand break repair via homologous recombination"/>
    <property type="evidence" value="ECO:0007669"/>
    <property type="project" value="TreeGrafter"/>
</dbReference>
<dbReference type="SMART" id="SM01347">
    <property type="entry name" value="Mre11_DNA_bind"/>
    <property type="match status" value="1"/>
</dbReference>
<comment type="similarity">
    <text evidence="4 16">Belongs to the MRE11/RAD32 family.</text>
</comment>
<keyword evidence="8 16" id="KW-0255">Endonuclease</keyword>
<dbReference type="InterPro" id="IPR029052">
    <property type="entry name" value="Metallo-depent_PP-like"/>
</dbReference>
<dbReference type="Gene3D" id="3.30.110.110">
    <property type="entry name" value="Mre11, capping domain"/>
    <property type="match status" value="1"/>
</dbReference>
<dbReference type="GO" id="GO:0031573">
    <property type="term" value="P:mitotic intra-S DNA damage checkpoint signaling"/>
    <property type="evidence" value="ECO:0007669"/>
    <property type="project" value="TreeGrafter"/>
</dbReference>
<comment type="caution">
    <text evidence="19">The sequence shown here is derived from an EMBL/GenBank/DDBJ whole genome shotgun (WGS) entry which is preliminary data.</text>
</comment>
<dbReference type="GO" id="GO:0035861">
    <property type="term" value="C:site of double-strand break"/>
    <property type="evidence" value="ECO:0007669"/>
    <property type="project" value="TreeGrafter"/>
</dbReference>
<evidence type="ECO:0000256" key="3">
    <source>
        <dbReference type="ARBA" id="ARBA00004286"/>
    </source>
</evidence>
<evidence type="ECO:0000256" key="13">
    <source>
        <dbReference type="ARBA" id="ARBA00023211"/>
    </source>
</evidence>
<evidence type="ECO:0000313" key="19">
    <source>
        <dbReference type="EMBL" id="KAJ8494712.1"/>
    </source>
</evidence>
<evidence type="ECO:0000256" key="5">
    <source>
        <dbReference type="ARBA" id="ARBA00022454"/>
    </source>
</evidence>
<dbReference type="Proteomes" id="UP001215151">
    <property type="component" value="Unassembled WGS sequence"/>
</dbReference>
<dbReference type="GO" id="GO:0000014">
    <property type="term" value="F:single-stranded DNA endodeoxyribonuclease activity"/>
    <property type="evidence" value="ECO:0007669"/>
    <property type="project" value="TreeGrafter"/>
</dbReference>
<evidence type="ECO:0000256" key="6">
    <source>
        <dbReference type="ARBA" id="ARBA00022722"/>
    </source>
</evidence>
<feature type="compositionally biased region" description="Low complexity" evidence="17">
    <location>
        <begin position="659"/>
        <end position="688"/>
    </location>
</feature>
<keyword evidence="5" id="KW-0158">Chromosome</keyword>
<dbReference type="InterPro" id="IPR038487">
    <property type="entry name" value="Mre11_capping_dom"/>
</dbReference>
<comment type="cofactor">
    <cofactor evidence="1">
        <name>Mn(2+)</name>
        <dbReference type="ChEBI" id="CHEBI:29035"/>
    </cofactor>
</comment>
<feature type="compositionally biased region" description="Basic and acidic residues" evidence="17">
    <location>
        <begin position="544"/>
        <end position="560"/>
    </location>
</feature>
<dbReference type="GO" id="GO:0030870">
    <property type="term" value="C:Mre11 complex"/>
    <property type="evidence" value="ECO:0007669"/>
    <property type="project" value="InterPro"/>
</dbReference>
<dbReference type="GO" id="GO:0042138">
    <property type="term" value="P:meiotic DNA double-strand break formation"/>
    <property type="evidence" value="ECO:0007669"/>
    <property type="project" value="TreeGrafter"/>
</dbReference>
<dbReference type="InterPro" id="IPR003701">
    <property type="entry name" value="Mre11"/>
</dbReference>
<sequence length="1134" mass="124892">MSEHSEDENIGVPLPSIRNEYADDTVKILLATDNHIGYLERDPIRGQDSINAFKEILQLAVKNDVDFILLAGDLFHENRPSRDCLYQVMALLREYTLGDRPVQIELLSDPDDGKPPGYSFPAINYEDPNLNVAIPVFSIHGNHDDPQGAGPEGALCALDVLSVSGLINYMGKIDLPLNDAEAQNTGIAVKPVLLRKGNTRLGLYGIGNVKDQRMHFELRSNRVRMYMPRDKDSWFNMLLLHQNRVAHGPQQSVPEGMFDNSIDLVVWGHEHDCRIVPEPVAGKRYYITQPGSSVATSLADGESLEKHVALLKIQGKEFELTPIPLRSVRPFVIDDVVLSEAAEEEGFDINDKIEVAKFLKQKAGIVNELIQRANAQWDERNARAVAEGEPELPRPLPLVRLKVDTTGVSEMSNPVRFGQEFQGQIANPRDVLTFHRSKKGVSRTSKIKADEPELSIDDPNLTIGEKLSKVRVQTLVREYLAAQELQLLGEGGMSEAIETFVEKDDIHAIQGHVTASLRSLMKGVQATGEDFDEDDFEEIVDKVRSEQEKERSEKQAEKTSKGKGKAKATNEESDASVDSMLMDIDAGGSDFDMNVSDEPPPPKRKAAAPKKAAPARKAPARGRGKAVATPPSDDDDDDDDEEEPAPAPTKRTNRAAVLSQSSKKAPAKAPARKTAASKASASKQTQSTLSFAPAGRSTRTAATRARKKVAETSWIAIDEAGIFPQISRAVLLVCILVFHGMDPASRTHPSFISGYLVPSGYVVGANLRRFPRSSREFLRSLGAEPQLKLTTEPFCEVNPIPPPSMSLLRVPIELLQEILIYVLEDTRSPTAVLSVNKLFHDLGQPLLHARLRFRSINQLILFSQGREPLACAPKSLSITLAGGSADFEVFKHLAAALERCRRSTRAADKKRIRSREGNHVDHDDDGAHAAVVAQVPLELLSLRLHSHTNNPHLGYIYKALSLTNPKSFVWMGPDPEHHFSTAIVPSATYHLIRALSTWTAIEHITLTNLSFPSDELGVNTSFSRDAPLLPPLPSLRTLYVGQATLLPPSAVAAMLALPEYTALAHVRLVDTYRHSIWGPRIRRRDIEEAAGALKGLSEQARDALLERVRRVVSCEKKTERIMGGDNGDAQGLLD</sequence>
<keyword evidence="7" id="KW-0479">Metal-binding</keyword>
<evidence type="ECO:0000256" key="9">
    <source>
        <dbReference type="ARBA" id="ARBA00022763"/>
    </source>
</evidence>
<feature type="compositionally biased region" description="Acidic residues" evidence="17">
    <location>
        <begin position="632"/>
        <end position="644"/>
    </location>
</feature>
<evidence type="ECO:0000256" key="10">
    <source>
        <dbReference type="ARBA" id="ARBA00022801"/>
    </source>
</evidence>
<evidence type="ECO:0000259" key="18">
    <source>
        <dbReference type="SMART" id="SM01347"/>
    </source>
</evidence>
<organism evidence="19 20">
    <name type="scientific">Trametes cubensis</name>
    <dbReference type="NCBI Taxonomy" id="1111947"/>
    <lineage>
        <taxon>Eukaryota</taxon>
        <taxon>Fungi</taxon>
        <taxon>Dikarya</taxon>
        <taxon>Basidiomycota</taxon>
        <taxon>Agaricomycotina</taxon>
        <taxon>Agaricomycetes</taxon>
        <taxon>Polyporales</taxon>
        <taxon>Polyporaceae</taxon>
        <taxon>Trametes</taxon>
    </lineage>
</organism>
<dbReference type="InterPro" id="IPR041796">
    <property type="entry name" value="Mre11_N"/>
</dbReference>